<dbReference type="RefSeq" id="WP_161391145.1">
    <property type="nucleotide sequence ID" value="NZ_JBHSCP010000001.1"/>
</dbReference>
<feature type="domain" description="Asparaginase/glutaminase C-terminal" evidence="7">
    <location>
        <begin position="220"/>
        <end position="331"/>
    </location>
</feature>
<dbReference type="InterPro" id="IPR040919">
    <property type="entry name" value="Asparaginase_C"/>
</dbReference>
<organism evidence="8 9">
    <name type="scientific">Croceibacterium xixiisoli</name>
    <dbReference type="NCBI Taxonomy" id="1476466"/>
    <lineage>
        <taxon>Bacteria</taxon>
        <taxon>Pseudomonadati</taxon>
        <taxon>Pseudomonadota</taxon>
        <taxon>Alphaproteobacteria</taxon>
        <taxon>Sphingomonadales</taxon>
        <taxon>Erythrobacteraceae</taxon>
        <taxon>Croceibacterium</taxon>
    </lineage>
</organism>
<keyword evidence="2" id="KW-0378">Hydrolase</keyword>
<protein>
    <submittedName>
        <fullName evidence="8">Asparaginase</fullName>
    </submittedName>
</protein>
<feature type="binding site" evidence="4">
    <location>
        <position position="66"/>
    </location>
    <ligand>
        <name>substrate</name>
    </ligand>
</feature>
<dbReference type="InterPro" id="IPR037152">
    <property type="entry name" value="L-asparaginase_N_sf"/>
</dbReference>
<dbReference type="Gene3D" id="3.40.50.1170">
    <property type="entry name" value="L-asparaginase, N-terminal domain"/>
    <property type="match status" value="1"/>
</dbReference>
<dbReference type="InterPro" id="IPR027474">
    <property type="entry name" value="L-asparaginase_N"/>
</dbReference>
<dbReference type="PRINTS" id="PR00139">
    <property type="entry name" value="ASNGLNASE"/>
</dbReference>
<dbReference type="Pfam" id="PF17763">
    <property type="entry name" value="Asparaginase_C"/>
    <property type="match status" value="1"/>
</dbReference>
<dbReference type="CDD" id="cd08964">
    <property type="entry name" value="L-asparaginase_II"/>
    <property type="match status" value="1"/>
</dbReference>
<evidence type="ECO:0000313" key="8">
    <source>
        <dbReference type="EMBL" id="MXO99423.1"/>
    </source>
</evidence>
<evidence type="ECO:0000313" key="9">
    <source>
        <dbReference type="Proteomes" id="UP000469430"/>
    </source>
</evidence>
<dbReference type="GO" id="GO:0006528">
    <property type="term" value="P:asparagine metabolic process"/>
    <property type="evidence" value="ECO:0007669"/>
    <property type="project" value="InterPro"/>
</dbReference>
<dbReference type="PROSITE" id="PS51732">
    <property type="entry name" value="ASN_GLN_ASE_3"/>
    <property type="match status" value="1"/>
</dbReference>
<evidence type="ECO:0000256" key="1">
    <source>
        <dbReference type="ARBA" id="ARBA00010518"/>
    </source>
</evidence>
<comment type="similarity">
    <text evidence="1">Belongs to the asparaginase 1 family.</text>
</comment>
<evidence type="ECO:0000259" key="6">
    <source>
        <dbReference type="Pfam" id="PF00710"/>
    </source>
</evidence>
<dbReference type="PROSITE" id="PS00144">
    <property type="entry name" value="ASN_GLN_ASE_1"/>
    <property type="match status" value="1"/>
</dbReference>
<dbReference type="OrthoDB" id="9788068at2"/>
<keyword evidence="9" id="KW-1185">Reference proteome</keyword>
<dbReference type="InterPro" id="IPR020827">
    <property type="entry name" value="Asparaginase/glutaminase_AS1"/>
</dbReference>
<gene>
    <name evidence="8" type="ORF">GRI97_10515</name>
</gene>
<dbReference type="PANTHER" id="PTHR11707:SF28">
    <property type="entry name" value="60 KDA LYSOPHOSPHOLIPASE"/>
    <property type="match status" value="1"/>
</dbReference>
<evidence type="ECO:0000256" key="2">
    <source>
        <dbReference type="ARBA" id="ARBA00022801"/>
    </source>
</evidence>
<dbReference type="GO" id="GO:0004067">
    <property type="term" value="F:asparaginase activity"/>
    <property type="evidence" value="ECO:0007669"/>
    <property type="project" value="UniProtKB-UniRule"/>
</dbReference>
<sequence>MNAPSPQNPTSGRIRILATGGTIAGRATSAAGYRAGQIGVADLLAEARSLGLGDDVEGRDVASIGSQDIGLPQWRTLHDECLAALADPQVAGVVITHGTDTAEETALLLDLTLPAGKPVVLVGAMRPADALGADGMRNLANALQLARDPGAVGRGVLLVMGDKIFAARDARKRATQGAEAFDGFPHGALGAVSPVAVDWFGLPDRTGDGAAYALPAELPRVALLLAGAGMDGADVAGMTTRGAQGIVLAGMGQGNAPAAMLEALAQAAAAGLPVVRSTRVWDGLVDRNVEVDDDAAGFIAARGLNPAKSRILLQLLIGNGVTDRAQIQAEFDRL</sequence>
<dbReference type="PIRSF" id="PIRSF500176">
    <property type="entry name" value="L_ASNase"/>
    <property type="match status" value="1"/>
</dbReference>
<dbReference type="Proteomes" id="UP000469430">
    <property type="component" value="Unassembled WGS sequence"/>
</dbReference>
<evidence type="ECO:0000256" key="5">
    <source>
        <dbReference type="PROSITE-ProRule" id="PRU10099"/>
    </source>
</evidence>
<dbReference type="PIRSF" id="PIRSF001220">
    <property type="entry name" value="L-ASNase_gatD"/>
    <property type="match status" value="1"/>
</dbReference>
<proteinExistence type="inferred from homology"/>
<dbReference type="Pfam" id="PF00710">
    <property type="entry name" value="Asparaginase"/>
    <property type="match status" value="1"/>
</dbReference>
<dbReference type="FunFam" id="3.40.50.1170:FF:000001">
    <property type="entry name" value="L-asparaginase 2"/>
    <property type="match status" value="1"/>
</dbReference>
<feature type="active site" evidence="5">
    <location>
        <position position="22"/>
    </location>
</feature>
<dbReference type="SMART" id="SM00870">
    <property type="entry name" value="Asparaginase"/>
    <property type="match status" value="1"/>
</dbReference>
<dbReference type="Gene3D" id="3.40.50.40">
    <property type="match status" value="1"/>
</dbReference>
<evidence type="ECO:0000256" key="4">
    <source>
        <dbReference type="PIRSR" id="PIRSR001220-2"/>
    </source>
</evidence>
<feature type="binding site" evidence="4">
    <location>
        <begin position="99"/>
        <end position="100"/>
    </location>
    <ligand>
        <name>substrate</name>
    </ligand>
</feature>
<name>A0A6I4TYH3_9SPHN</name>
<comment type="caution">
    <text evidence="8">The sequence shown here is derived from an EMBL/GenBank/DDBJ whole genome shotgun (WGS) entry which is preliminary data.</text>
</comment>
<evidence type="ECO:0000259" key="7">
    <source>
        <dbReference type="Pfam" id="PF17763"/>
    </source>
</evidence>
<dbReference type="InterPro" id="IPR006034">
    <property type="entry name" value="Asparaginase/glutaminase-like"/>
</dbReference>
<feature type="active site" description="O-isoaspartyl threonine intermediate" evidence="3">
    <location>
        <position position="22"/>
    </location>
</feature>
<dbReference type="InterPro" id="IPR036152">
    <property type="entry name" value="Asp/glu_Ase-like_sf"/>
</dbReference>
<accession>A0A6I4TYH3</accession>
<dbReference type="SUPFAM" id="SSF53774">
    <property type="entry name" value="Glutaminase/Asparaginase"/>
    <property type="match status" value="1"/>
</dbReference>
<dbReference type="EMBL" id="WTYJ01000002">
    <property type="protein sequence ID" value="MXO99423.1"/>
    <property type="molecule type" value="Genomic_DNA"/>
</dbReference>
<evidence type="ECO:0000256" key="3">
    <source>
        <dbReference type="PIRSR" id="PIRSR001220-1"/>
    </source>
</evidence>
<dbReference type="AlphaFoldDB" id="A0A6I4TYH3"/>
<dbReference type="PANTHER" id="PTHR11707">
    <property type="entry name" value="L-ASPARAGINASE"/>
    <property type="match status" value="1"/>
</dbReference>
<feature type="domain" description="L-asparaginase N-terminal" evidence="6">
    <location>
        <begin position="13"/>
        <end position="199"/>
    </location>
</feature>
<dbReference type="InterPro" id="IPR004550">
    <property type="entry name" value="AsnASE_II"/>
</dbReference>
<dbReference type="InterPro" id="IPR027473">
    <property type="entry name" value="L-asparaginase_C"/>
</dbReference>
<reference evidence="8 9" key="1">
    <citation type="submission" date="2019-12" db="EMBL/GenBank/DDBJ databases">
        <title>Genomic-based taxomic classification of the family Erythrobacteraceae.</title>
        <authorList>
            <person name="Xu L."/>
        </authorList>
    </citation>
    <scope>NUCLEOTIDE SEQUENCE [LARGE SCALE GENOMIC DNA]</scope>
    <source>
        <strain evidence="8 9">S36</strain>
    </source>
</reference>